<dbReference type="RefSeq" id="WP_243489899.1">
    <property type="nucleotide sequence ID" value="NZ_CP063361.1"/>
</dbReference>
<name>A0ABY4A280_9BURK</name>
<keyword evidence="2" id="KW-1185">Reference proteome</keyword>
<evidence type="ECO:0000313" key="2">
    <source>
        <dbReference type="Proteomes" id="UP000831532"/>
    </source>
</evidence>
<accession>A0ABY4A280</accession>
<gene>
    <name evidence="1" type="ORF">INH39_25425</name>
</gene>
<reference evidence="1 2" key="1">
    <citation type="submission" date="2020-10" db="EMBL/GenBank/DDBJ databases">
        <title>Genome analysis of Massilia species.</title>
        <authorList>
            <person name="Jung D.-H."/>
        </authorList>
    </citation>
    <scope>NUCLEOTIDE SEQUENCE [LARGE SCALE GENOMIC DNA]</scope>
    <source>
        <strain evidence="2">sipir</strain>
    </source>
</reference>
<organism evidence="1 2">
    <name type="scientific">Massilia violaceinigra</name>
    <dbReference type="NCBI Taxonomy" id="2045208"/>
    <lineage>
        <taxon>Bacteria</taxon>
        <taxon>Pseudomonadati</taxon>
        <taxon>Pseudomonadota</taxon>
        <taxon>Betaproteobacteria</taxon>
        <taxon>Burkholderiales</taxon>
        <taxon>Oxalobacteraceae</taxon>
        <taxon>Telluria group</taxon>
        <taxon>Massilia</taxon>
    </lineage>
</organism>
<proteinExistence type="predicted"/>
<protein>
    <recommendedName>
        <fullName evidence="3">DUF1488 domain-containing protein</fullName>
    </recommendedName>
</protein>
<sequence>MNAPIFAKYLAPAPSTTAFVPGYDHGGIVLNVTVDRDEDGCCVTRITAADSIIDLFDLFQPATLQSIARAIDARLSDDAAAHNATARADRAAHDRAMEAV</sequence>
<evidence type="ECO:0000313" key="1">
    <source>
        <dbReference type="EMBL" id="UOD28752.1"/>
    </source>
</evidence>
<evidence type="ECO:0008006" key="3">
    <source>
        <dbReference type="Google" id="ProtNLM"/>
    </source>
</evidence>
<dbReference type="EMBL" id="CP063361">
    <property type="protein sequence ID" value="UOD28752.1"/>
    <property type="molecule type" value="Genomic_DNA"/>
</dbReference>
<dbReference type="Proteomes" id="UP000831532">
    <property type="component" value="Chromosome"/>
</dbReference>